<dbReference type="Gene3D" id="3.80.10.10">
    <property type="entry name" value="Ribonuclease Inhibitor"/>
    <property type="match status" value="1"/>
</dbReference>
<dbReference type="SUPFAM" id="SSF81383">
    <property type="entry name" value="F-box domain"/>
    <property type="match status" value="1"/>
</dbReference>
<dbReference type="AlphaFoldDB" id="A0AAD5YP23"/>
<keyword evidence="3" id="KW-1185">Reference proteome</keyword>
<evidence type="ECO:0000313" key="2">
    <source>
        <dbReference type="EMBL" id="KAJ3491997.1"/>
    </source>
</evidence>
<dbReference type="InterPro" id="IPR001810">
    <property type="entry name" value="F-box_dom"/>
</dbReference>
<reference evidence="2" key="1">
    <citation type="submission" date="2022-07" db="EMBL/GenBank/DDBJ databases">
        <title>Genome Sequence of Physisporinus lineatus.</title>
        <authorList>
            <person name="Buettner E."/>
        </authorList>
    </citation>
    <scope>NUCLEOTIDE SEQUENCE</scope>
    <source>
        <strain evidence="2">VT162</strain>
    </source>
</reference>
<dbReference type="InterPro" id="IPR036047">
    <property type="entry name" value="F-box-like_dom_sf"/>
</dbReference>
<feature type="domain" description="F-box" evidence="1">
    <location>
        <begin position="5"/>
        <end position="44"/>
    </location>
</feature>
<dbReference type="EMBL" id="JANAWD010000004">
    <property type="protein sequence ID" value="KAJ3491997.1"/>
    <property type="molecule type" value="Genomic_DNA"/>
</dbReference>
<proteinExistence type="predicted"/>
<dbReference type="InterPro" id="IPR032675">
    <property type="entry name" value="LRR_dom_sf"/>
</dbReference>
<sequence length="402" mass="45635">MSTVDLPSELISKIAENLTGDYKALLAISLLSHRWRDASRHVLFTSVNVTSPYRFQDLFTRIHREPQISPWIHRLQLGRLGDLTFTPVDHGDWIQMTIVSQPPIHLPALKTLQILSLSFHDTKAAMDAFIKFSSQVSSIQSLEITNCRLHFRLITELVAHLHNLEKLTVRRCRLVYSPCVGEVKSHWDTPDPRPIATTQKPRIRTLDVSWCSRYIVAARLLSDLRRGGYLKHIKTIILSSRSGDETFLKDAGCLLGDLGDGLEELTLQVTESHGSTGLALRIPQVLNLNKNSNLRRLSFENTNIALIHSIVQTLDNSRIPNITINVDPQFANGLREDVSEEDSECTRLDELIAKSEQDSQLTLRIASSQYLTLVQECFSRLHRMGLLRIEDGRELDRFRGAH</sequence>
<dbReference type="SUPFAM" id="SSF52047">
    <property type="entry name" value="RNI-like"/>
    <property type="match status" value="1"/>
</dbReference>
<evidence type="ECO:0000259" key="1">
    <source>
        <dbReference type="Pfam" id="PF00646"/>
    </source>
</evidence>
<name>A0AAD5YP23_9APHY</name>
<gene>
    <name evidence="2" type="ORF">NLI96_g297</name>
</gene>
<protein>
    <recommendedName>
        <fullName evidence="1">F-box domain-containing protein</fullName>
    </recommendedName>
</protein>
<dbReference type="Pfam" id="PF00646">
    <property type="entry name" value="F-box"/>
    <property type="match status" value="1"/>
</dbReference>
<accession>A0AAD5YP23</accession>
<evidence type="ECO:0000313" key="3">
    <source>
        <dbReference type="Proteomes" id="UP001212997"/>
    </source>
</evidence>
<organism evidence="2 3">
    <name type="scientific">Meripilus lineatus</name>
    <dbReference type="NCBI Taxonomy" id="2056292"/>
    <lineage>
        <taxon>Eukaryota</taxon>
        <taxon>Fungi</taxon>
        <taxon>Dikarya</taxon>
        <taxon>Basidiomycota</taxon>
        <taxon>Agaricomycotina</taxon>
        <taxon>Agaricomycetes</taxon>
        <taxon>Polyporales</taxon>
        <taxon>Meripilaceae</taxon>
        <taxon>Meripilus</taxon>
    </lineage>
</organism>
<dbReference type="Proteomes" id="UP001212997">
    <property type="component" value="Unassembled WGS sequence"/>
</dbReference>
<comment type="caution">
    <text evidence="2">The sequence shown here is derived from an EMBL/GenBank/DDBJ whole genome shotgun (WGS) entry which is preliminary data.</text>
</comment>